<proteinExistence type="predicted"/>
<sequence length="361" mass="40006">MDHITEFFVNQTVAPADIPPHLWSIMQAGVLAPSADNQHCFEFLATHDGILLFGSEAYRIAPYHKKILSLISFGAVVENMIIRAARLGYRADVLWQPDATTPALVAELRLSRSEPSDTAHDAAISARHTNRRIIFRGPRLSQADLAQFQQLSDGVDGVTLHFFDTERPRTELLRLIRIAETERFNTKALHEDLFSAVRFDVGWHASADAGLPPAALAVEPGARWAFAQLSHWPVMNVLRRFGGLHHALGFRAGYLPCRLAPHLAVLTTRLPVERGALAVGTALERVWLEAETRGLAMQPLAGAALLALVQYHEVPAKTGDALRRGWKSLTDETPMMVVRLGHAKRPAVRTGRQPVENHLRD</sequence>
<accession>A0A6A7RY22</accession>
<protein>
    <recommendedName>
        <fullName evidence="3">Nitroreductase domain-containing protein</fullName>
    </recommendedName>
</protein>
<organism evidence="1 2">
    <name type="scientific">Candidatus Accumulibacter phosphatis</name>
    <dbReference type="NCBI Taxonomy" id="327160"/>
    <lineage>
        <taxon>Bacteria</taxon>
        <taxon>Pseudomonadati</taxon>
        <taxon>Pseudomonadota</taxon>
        <taxon>Betaproteobacteria</taxon>
        <taxon>Candidatus Accumulibacter</taxon>
    </lineage>
</organism>
<evidence type="ECO:0008006" key="3">
    <source>
        <dbReference type="Google" id="ProtNLM"/>
    </source>
</evidence>
<reference evidence="1 2" key="1">
    <citation type="submission" date="2017-09" db="EMBL/GenBank/DDBJ databases">
        <title>Metagenomic Analysis Reveals Denitrifying Candidatus Accumulibacter and Flanking Population as a Source of N2O.</title>
        <authorList>
            <person name="Gao H."/>
            <person name="Mao Y."/>
            <person name="Zhao X."/>
            <person name="Liu W.-T."/>
            <person name="Zhang T."/>
            <person name="Wells G."/>
        </authorList>
    </citation>
    <scope>NUCLEOTIDE SEQUENCE [LARGE SCALE GENOMIC DNA]</scope>
    <source>
        <strain evidence="1">CANDO_2_IC</strain>
    </source>
</reference>
<gene>
    <name evidence="1" type="ORF">CRU78_18550</name>
</gene>
<comment type="caution">
    <text evidence="1">The sequence shown here is derived from an EMBL/GenBank/DDBJ whole genome shotgun (WGS) entry which is preliminary data.</text>
</comment>
<dbReference type="GO" id="GO:0016491">
    <property type="term" value="F:oxidoreductase activity"/>
    <property type="evidence" value="ECO:0007669"/>
    <property type="project" value="InterPro"/>
</dbReference>
<dbReference type="EMBL" id="PDHS01000508">
    <property type="protein sequence ID" value="MQM32373.1"/>
    <property type="molecule type" value="Genomic_DNA"/>
</dbReference>
<evidence type="ECO:0000313" key="2">
    <source>
        <dbReference type="Proteomes" id="UP000342300"/>
    </source>
</evidence>
<dbReference type="Proteomes" id="UP000342300">
    <property type="component" value="Unassembled WGS sequence"/>
</dbReference>
<dbReference type="Gene3D" id="3.40.109.10">
    <property type="entry name" value="NADH Oxidase"/>
    <property type="match status" value="1"/>
</dbReference>
<dbReference type="AlphaFoldDB" id="A0A6A7RY22"/>
<dbReference type="InterPro" id="IPR000415">
    <property type="entry name" value="Nitroreductase-like"/>
</dbReference>
<name>A0A6A7RY22_9PROT</name>
<evidence type="ECO:0000313" key="1">
    <source>
        <dbReference type="EMBL" id="MQM32373.1"/>
    </source>
</evidence>
<dbReference type="SUPFAM" id="SSF55469">
    <property type="entry name" value="FMN-dependent nitroreductase-like"/>
    <property type="match status" value="1"/>
</dbReference>